<dbReference type="EMBL" id="CACVBM020000721">
    <property type="protein sequence ID" value="CAA7022621.1"/>
    <property type="molecule type" value="Genomic_DNA"/>
</dbReference>
<gene>
    <name evidence="7" type="ORF">MERR_LOCUS9856</name>
</gene>
<protein>
    <recommendedName>
        <fullName evidence="9">SAM domain-containing protein</fullName>
    </recommendedName>
</protein>
<comment type="subcellular location">
    <subcellularLocation>
        <location evidence="1">Membrane</location>
        <topology evidence="1">Multi-pass membrane protein</topology>
    </subcellularLocation>
</comment>
<evidence type="ECO:0000313" key="7">
    <source>
        <dbReference type="EMBL" id="CAA7022621.1"/>
    </source>
</evidence>
<evidence type="ECO:0000256" key="4">
    <source>
        <dbReference type="ARBA" id="ARBA00023136"/>
    </source>
</evidence>
<reference evidence="7" key="1">
    <citation type="submission" date="2020-01" db="EMBL/GenBank/DDBJ databases">
        <authorList>
            <person name="Mishra B."/>
        </authorList>
    </citation>
    <scope>NUCLEOTIDE SEQUENCE [LARGE SCALE GENOMIC DNA]</scope>
</reference>
<feature type="transmembrane region" description="Helical" evidence="6">
    <location>
        <begin position="54"/>
        <end position="78"/>
    </location>
</feature>
<proteinExistence type="predicted"/>
<dbReference type="GO" id="GO:0045039">
    <property type="term" value="P:protein insertion into mitochondrial inner membrane"/>
    <property type="evidence" value="ECO:0007669"/>
    <property type="project" value="InterPro"/>
</dbReference>
<evidence type="ECO:0000256" key="5">
    <source>
        <dbReference type="SAM" id="MobiDB-lite"/>
    </source>
</evidence>
<evidence type="ECO:0000256" key="1">
    <source>
        <dbReference type="ARBA" id="ARBA00004141"/>
    </source>
</evidence>
<dbReference type="SUPFAM" id="SSF47769">
    <property type="entry name" value="SAM/Pointed domain"/>
    <property type="match status" value="1"/>
</dbReference>
<dbReference type="GO" id="GO:0045036">
    <property type="term" value="P:protein targeting to chloroplast"/>
    <property type="evidence" value="ECO:0007669"/>
    <property type="project" value="TreeGrafter"/>
</dbReference>
<evidence type="ECO:0000313" key="8">
    <source>
        <dbReference type="Proteomes" id="UP000467841"/>
    </source>
</evidence>
<dbReference type="GO" id="GO:0009706">
    <property type="term" value="C:chloroplast inner membrane"/>
    <property type="evidence" value="ECO:0007669"/>
    <property type="project" value="TreeGrafter"/>
</dbReference>
<accession>A0A6D2I2D4</accession>
<name>A0A6D2I2D4_9BRAS</name>
<dbReference type="PANTHER" id="PTHR14110">
    <property type="entry name" value="MITOCHONDRIAL IMPORT INNER MEMBRANE TRANSLOCASE SUBUNIT TIM22"/>
    <property type="match status" value="1"/>
</dbReference>
<evidence type="ECO:0000256" key="2">
    <source>
        <dbReference type="ARBA" id="ARBA00022692"/>
    </source>
</evidence>
<keyword evidence="8" id="KW-1185">Reference proteome</keyword>
<dbReference type="AlphaFoldDB" id="A0A6D2I2D4"/>
<evidence type="ECO:0000256" key="3">
    <source>
        <dbReference type="ARBA" id="ARBA00022989"/>
    </source>
</evidence>
<dbReference type="InterPro" id="IPR013761">
    <property type="entry name" value="SAM/pointed_sf"/>
</dbReference>
<comment type="caution">
    <text evidence="7">The sequence shown here is derived from an EMBL/GenBank/DDBJ whole genome shotgun (WGS) entry which is preliminary data.</text>
</comment>
<dbReference type="Proteomes" id="UP000467841">
    <property type="component" value="Unassembled WGS sequence"/>
</dbReference>
<dbReference type="InterPro" id="IPR039175">
    <property type="entry name" value="TIM22"/>
</dbReference>
<dbReference type="GO" id="GO:0008320">
    <property type="term" value="F:protein transmembrane transporter activity"/>
    <property type="evidence" value="ECO:0007669"/>
    <property type="project" value="TreeGrafter"/>
</dbReference>
<keyword evidence="3 6" id="KW-1133">Transmembrane helix</keyword>
<dbReference type="Gene3D" id="1.10.150.50">
    <property type="entry name" value="Transcription Factor, Ets-1"/>
    <property type="match status" value="1"/>
</dbReference>
<feature type="region of interest" description="Disordered" evidence="5">
    <location>
        <begin position="283"/>
        <end position="303"/>
    </location>
</feature>
<dbReference type="CDD" id="cd09487">
    <property type="entry name" value="SAM_superfamily"/>
    <property type="match status" value="1"/>
</dbReference>
<dbReference type="PANTHER" id="PTHR14110:SF6">
    <property type="entry name" value="OS04G0405100 PROTEIN"/>
    <property type="match status" value="1"/>
</dbReference>
<keyword evidence="2 6" id="KW-0812">Transmembrane</keyword>
<keyword evidence="4 6" id="KW-0472">Membrane</keyword>
<organism evidence="7 8">
    <name type="scientific">Microthlaspi erraticum</name>
    <dbReference type="NCBI Taxonomy" id="1685480"/>
    <lineage>
        <taxon>Eukaryota</taxon>
        <taxon>Viridiplantae</taxon>
        <taxon>Streptophyta</taxon>
        <taxon>Embryophyta</taxon>
        <taxon>Tracheophyta</taxon>
        <taxon>Spermatophyta</taxon>
        <taxon>Magnoliopsida</taxon>
        <taxon>eudicotyledons</taxon>
        <taxon>Gunneridae</taxon>
        <taxon>Pentapetalae</taxon>
        <taxon>rosids</taxon>
        <taxon>malvids</taxon>
        <taxon>Brassicales</taxon>
        <taxon>Brassicaceae</taxon>
        <taxon>Coluteocarpeae</taxon>
        <taxon>Microthlaspi</taxon>
    </lineage>
</organism>
<dbReference type="OrthoDB" id="507126at2759"/>
<evidence type="ECO:0008006" key="9">
    <source>
        <dbReference type="Google" id="ProtNLM"/>
    </source>
</evidence>
<evidence type="ECO:0000256" key="6">
    <source>
        <dbReference type="SAM" id="Phobius"/>
    </source>
</evidence>
<dbReference type="GO" id="GO:0042721">
    <property type="term" value="C:TIM22 mitochondrial import inner membrane insertion complex"/>
    <property type="evidence" value="ECO:0007669"/>
    <property type="project" value="InterPro"/>
</dbReference>
<sequence>MAMASSLSTSNPIQQTMAMASSWSTSNPIQQLLRSYKEVDSGIKEWSMKQSLPVVAMVGYITGAIEGVVIGSVMGMLISPGMPLTPETLVAKRRMTLAQAATWGASDLSFILGVKGAIGDIMEKKRGKKPDLLSNMVAGAGSGLADVWRRGGTGDDALFSAAKYAVSSALGHQLGKTLNCLVRPQLRETIKQSTATIKCLPQLGETIKQSTAQDDDSFYTQSRAILLKLGLEEYGKNFKHGRLTDATLPLLTDRALKEVSIPVGPRLVILDHIRRRRRRNKRIGGGDMSINKNGTTRIDLDSN</sequence>